<reference evidence="3 4" key="1">
    <citation type="submission" date="2021-03" db="EMBL/GenBank/DDBJ databases">
        <title>Sequencing the genomes of 1000 actinobacteria strains.</title>
        <authorList>
            <person name="Klenk H.-P."/>
        </authorList>
    </citation>
    <scope>NUCLEOTIDE SEQUENCE [LARGE SCALE GENOMIC DNA]</scope>
    <source>
        <strain evidence="3 4">DSM 41480</strain>
    </source>
</reference>
<dbReference type="CDD" id="cd16936">
    <property type="entry name" value="HATPase_RsbW-like"/>
    <property type="match status" value="1"/>
</dbReference>
<organism evidence="3 4">
    <name type="scientific">Streptomyces syringium</name>
    <dbReference type="NCBI Taxonomy" id="76729"/>
    <lineage>
        <taxon>Bacteria</taxon>
        <taxon>Bacillati</taxon>
        <taxon>Actinomycetota</taxon>
        <taxon>Actinomycetes</taxon>
        <taxon>Kitasatosporales</taxon>
        <taxon>Streptomycetaceae</taxon>
        <taxon>Streptomyces</taxon>
    </lineage>
</organism>
<evidence type="ECO:0000313" key="4">
    <source>
        <dbReference type="Proteomes" id="UP001519291"/>
    </source>
</evidence>
<keyword evidence="1" id="KW-0723">Serine/threonine-protein kinase</keyword>
<dbReference type="EMBL" id="JAGIOH010000001">
    <property type="protein sequence ID" value="MBP2402533.1"/>
    <property type="molecule type" value="Genomic_DNA"/>
</dbReference>
<dbReference type="SUPFAM" id="SSF55874">
    <property type="entry name" value="ATPase domain of HSP90 chaperone/DNA topoisomerase II/histidine kinase"/>
    <property type="match status" value="1"/>
</dbReference>
<dbReference type="GeneID" id="91568867"/>
<protein>
    <submittedName>
        <fullName evidence="3">Anti-sigma regulatory factor (Ser/Thr protein kinase)</fullName>
    </submittedName>
</protein>
<dbReference type="PANTHER" id="PTHR35526">
    <property type="entry name" value="ANTI-SIGMA-F FACTOR RSBW-RELATED"/>
    <property type="match status" value="1"/>
</dbReference>
<dbReference type="InterPro" id="IPR036890">
    <property type="entry name" value="HATPase_C_sf"/>
</dbReference>
<keyword evidence="1" id="KW-0418">Kinase</keyword>
<dbReference type="Pfam" id="PF13581">
    <property type="entry name" value="HATPase_c_2"/>
    <property type="match status" value="1"/>
</dbReference>
<dbReference type="InterPro" id="IPR050267">
    <property type="entry name" value="Anti-sigma-factor_SerPK"/>
</dbReference>
<dbReference type="RefSeq" id="WP_209514632.1">
    <property type="nucleotide sequence ID" value="NZ_JAGIOH010000001.1"/>
</dbReference>
<evidence type="ECO:0000259" key="2">
    <source>
        <dbReference type="Pfam" id="PF13581"/>
    </source>
</evidence>
<dbReference type="InterPro" id="IPR003594">
    <property type="entry name" value="HATPase_dom"/>
</dbReference>
<name>A0ABS4Y191_9ACTN</name>
<gene>
    <name evidence="3" type="ORF">JO379_002002</name>
</gene>
<keyword evidence="4" id="KW-1185">Reference proteome</keyword>
<accession>A0ABS4Y191</accession>
<proteinExistence type="predicted"/>
<sequence length="156" mass="17082">MARVASIVGTGVRPEPLGCITVEAVPESVALVRRLFRELTGAHGLGFPVDDCVLLVSELVTNAVDHVERAEGDGARQVRVDWWRVRDGLRVDVHSGGPPEGIRLRQPRDDDPRGRGLLLVDLLTDAWAVEPSRHGGTMVSFVIENVWRPARPVRSA</sequence>
<feature type="domain" description="Histidine kinase/HSP90-like ATPase" evidence="2">
    <location>
        <begin position="23"/>
        <end position="142"/>
    </location>
</feature>
<dbReference type="Gene3D" id="3.30.565.10">
    <property type="entry name" value="Histidine kinase-like ATPase, C-terminal domain"/>
    <property type="match status" value="1"/>
</dbReference>
<keyword evidence="1" id="KW-0808">Transferase</keyword>
<dbReference type="PANTHER" id="PTHR35526:SF3">
    <property type="entry name" value="ANTI-SIGMA-F FACTOR RSBW"/>
    <property type="match status" value="1"/>
</dbReference>
<comment type="caution">
    <text evidence="3">The sequence shown here is derived from an EMBL/GenBank/DDBJ whole genome shotgun (WGS) entry which is preliminary data.</text>
</comment>
<dbReference type="Proteomes" id="UP001519291">
    <property type="component" value="Unassembled WGS sequence"/>
</dbReference>
<evidence type="ECO:0000313" key="3">
    <source>
        <dbReference type="EMBL" id="MBP2402533.1"/>
    </source>
</evidence>
<evidence type="ECO:0000256" key="1">
    <source>
        <dbReference type="ARBA" id="ARBA00022527"/>
    </source>
</evidence>